<proteinExistence type="predicted"/>
<feature type="transmembrane region" description="Helical" evidence="6">
    <location>
        <begin position="104"/>
        <end position="124"/>
    </location>
</feature>
<dbReference type="PANTHER" id="PTHR11040">
    <property type="entry name" value="ZINC/IRON TRANSPORTER"/>
    <property type="match status" value="1"/>
</dbReference>
<feature type="transmembrane region" description="Helical" evidence="6">
    <location>
        <begin position="214"/>
        <end position="233"/>
    </location>
</feature>
<evidence type="ECO:0000256" key="3">
    <source>
        <dbReference type="ARBA" id="ARBA00022989"/>
    </source>
</evidence>
<evidence type="ECO:0000256" key="4">
    <source>
        <dbReference type="ARBA" id="ARBA00023136"/>
    </source>
</evidence>
<protein>
    <submittedName>
        <fullName evidence="7">Uncharacterized protein</fullName>
    </submittedName>
</protein>
<name>A0A8H5LYT4_9AGAR</name>
<feature type="transmembrane region" description="Helical" evidence="6">
    <location>
        <begin position="62"/>
        <end position="84"/>
    </location>
</feature>
<feature type="compositionally biased region" description="Basic and acidic residues" evidence="5">
    <location>
        <begin position="161"/>
        <end position="172"/>
    </location>
</feature>
<feature type="transmembrane region" description="Helical" evidence="6">
    <location>
        <begin position="30"/>
        <end position="50"/>
    </location>
</feature>
<dbReference type="Pfam" id="PF02535">
    <property type="entry name" value="Zip"/>
    <property type="match status" value="1"/>
</dbReference>
<feature type="transmembrane region" description="Helical" evidence="6">
    <location>
        <begin position="182"/>
        <end position="208"/>
    </location>
</feature>
<dbReference type="GO" id="GO:0005886">
    <property type="term" value="C:plasma membrane"/>
    <property type="evidence" value="ECO:0007669"/>
    <property type="project" value="TreeGrafter"/>
</dbReference>
<dbReference type="EMBL" id="JAACJM010000002">
    <property type="protein sequence ID" value="KAF5374376.1"/>
    <property type="molecule type" value="Genomic_DNA"/>
</dbReference>
<comment type="caution">
    <text evidence="7">The sequence shown here is derived from an EMBL/GenBank/DDBJ whole genome shotgun (WGS) entry which is preliminary data.</text>
</comment>
<dbReference type="InterPro" id="IPR003689">
    <property type="entry name" value="ZIP"/>
</dbReference>
<evidence type="ECO:0000256" key="1">
    <source>
        <dbReference type="ARBA" id="ARBA00004141"/>
    </source>
</evidence>
<keyword evidence="2 6" id="KW-0812">Transmembrane</keyword>
<keyword evidence="4 6" id="KW-0472">Membrane</keyword>
<organism evidence="7 8">
    <name type="scientific">Tetrapyrgos nigripes</name>
    <dbReference type="NCBI Taxonomy" id="182062"/>
    <lineage>
        <taxon>Eukaryota</taxon>
        <taxon>Fungi</taxon>
        <taxon>Dikarya</taxon>
        <taxon>Basidiomycota</taxon>
        <taxon>Agaricomycotina</taxon>
        <taxon>Agaricomycetes</taxon>
        <taxon>Agaricomycetidae</taxon>
        <taxon>Agaricales</taxon>
        <taxon>Marasmiineae</taxon>
        <taxon>Marasmiaceae</taxon>
        <taxon>Tetrapyrgos</taxon>
    </lineage>
</organism>
<keyword evidence="3 6" id="KW-1133">Transmembrane helix</keyword>
<evidence type="ECO:0000313" key="8">
    <source>
        <dbReference type="Proteomes" id="UP000559256"/>
    </source>
</evidence>
<reference evidence="7 8" key="1">
    <citation type="journal article" date="2020" name="ISME J.">
        <title>Uncovering the hidden diversity of litter-decomposition mechanisms in mushroom-forming fungi.</title>
        <authorList>
            <person name="Floudas D."/>
            <person name="Bentzer J."/>
            <person name="Ahren D."/>
            <person name="Johansson T."/>
            <person name="Persson P."/>
            <person name="Tunlid A."/>
        </authorList>
    </citation>
    <scope>NUCLEOTIDE SEQUENCE [LARGE SCALE GENOMIC DNA]</scope>
    <source>
        <strain evidence="7 8">CBS 291.85</strain>
    </source>
</reference>
<evidence type="ECO:0000256" key="5">
    <source>
        <dbReference type="SAM" id="MobiDB-lite"/>
    </source>
</evidence>
<evidence type="ECO:0000256" key="6">
    <source>
        <dbReference type="SAM" id="Phobius"/>
    </source>
</evidence>
<accession>A0A8H5LYT4</accession>
<dbReference type="OrthoDB" id="448280at2759"/>
<evidence type="ECO:0000256" key="2">
    <source>
        <dbReference type="ARBA" id="ARBA00022692"/>
    </source>
</evidence>
<dbReference type="Proteomes" id="UP000559256">
    <property type="component" value="Unassembled WGS sequence"/>
</dbReference>
<sequence>MSQFPALDAEEESLNCGSGGGADTYFSLRVGSIFIIGIGSTLGALLPVLARRSTWVKVPKSLFDFAKYFGSGVIIATAFIHLLSPALEALESECLSEGWHDYPYALALCMLSIFLIFILEFMTFRWGTSKLSRAGTQYDAHGHAQAISSHASHGPEGAVTETRKTVDWDEESHRPPTRALDLAWAQVIGVAVLEFGVILHSVLIGLTLAVDEDFIVLFVVVVFHRVGLLPDWIRVGFGCIRSDDSPQRHQSASPDRIRISVG</sequence>
<dbReference type="AlphaFoldDB" id="A0A8H5LYT4"/>
<keyword evidence="8" id="KW-1185">Reference proteome</keyword>
<comment type="subcellular location">
    <subcellularLocation>
        <location evidence="1">Membrane</location>
        <topology evidence="1">Multi-pass membrane protein</topology>
    </subcellularLocation>
</comment>
<dbReference type="PANTHER" id="PTHR11040:SF32">
    <property type="entry name" value="ZINC-REGULATED TRANSPORTER 1"/>
    <property type="match status" value="1"/>
</dbReference>
<evidence type="ECO:0000313" key="7">
    <source>
        <dbReference type="EMBL" id="KAF5374376.1"/>
    </source>
</evidence>
<feature type="region of interest" description="Disordered" evidence="5">
    <location>
        <begin position="149"/>
        <end position="172"/>
    </location>
</feature>
<gene>
    <name evidence="7" type="ORF">D9758_004544</name>
</gene>
<dbReference type="GO" id="GO:0005385">
    <property type="term" value="F:zinc ion transmembrane transporter activity"/>
    <property type="evidence" value="ECO:0007669"/>
    <property type="project" value="TreeGrafter"/>
</dbReference>